<dbReference type="Pfam" id="PF00023">
    <property type="entry name" value="Ank"/>
    <property type="match status" value="1"/>
</dbReference>
<evidence type="ECO:0000256" key="4">
    <source>
        <dbReference type="PROSITE-ProRule" id="PRU00023"/>
    </source>
</evidence>
<dbReference type="Pfam" id="PF12796">
    <property type="entry name" value="Ank_2"/>
    <property type="match status" value="1"/>
</dbReference>
<accession>A0A8T2JTM5</accession>
<feature type="repeat" description="ANK" evidence="4">
    <location>
        <begin position="178"/>
        <end position="210"/>
    </location>
</feature>
<sequence>MSRHTFPFTSGTLRALQREREQLENEDRMRALSIERLSRRALTSTRGAFTPVPRRKRFCRDAAIHNALFTGDMERLKVIFKEDGSAEVLVETVVEELQWCPDMGLWSLIPKKCHTSPLRITAGRGYSKCVRHLLSRGADPNVSTGGKGPLHDSCEGHHAECTHLLLSHGAEPNLLNEDGQAPLHLCTTSESIECAKLLLDYGALVSLPCQYTRATPLHVASVQGLEEHVDLYLSLGADPCARNREGETPLNAACSACDNPQHFGRYYRVADMLLRAGAKPNIPGNKGHTPLHNASANCHRRLVQMLLDHGALVDVTNSAGYTPLDCVLQVSNDYPDCQPHLLVQILLNYGSRPSNSKVWRFCAASPKTFETLLNAHDHIPPGDSWAEAVPPEVWKEHCQFYESVLEASNQPRLLQHLARCAVRRHHGQLSQQAISDLGFPPALSAYLLLYPEGIIR</sequence>
<proteinExistence type="predicted"/>
<feature type="repeat" description="ANK" evidence="4">
    <location>
        <begin position="145"/>
        <end position="177"/>
    </location>
</feature>
<evidence type="ECO:0000256" key="2">
    <source>
        <dbReference type="ARBA" id="ARBA00022737"/>
    </source>
</evidence>
<dbReference type="EMBL" id="JAACNH010000003">
    <property type="protein sequence ID" value="KAG8446933.1"/>
    <property type="molecule type" value="Genomic_DNA"/>
</dbReference>
<dbReference type="PANTHER" id="PTHR24198:SF189">
    <property type="entry name" value="ANKYRIN REPEAT AND SOCS BOX PROTEIN 16"/>
    <property type="match status" value="1"/>
</dbReference>
<evidence type="ECO:0000313" key="7">
    <source>
        <dbReference type="Proteomes" id="UP000812440"/>
    </source>
</evidence>
<dbReference type="SMART" id="SM00969">
    <property type="entry name" value="SOCS_box"/>
    <property type="match status" value="1"/>
</dbReference>
<dbReference type="InterPro" id="IPR036036">
    <property type="entry name" value="SOCS_box-like_dom_sf"/>
</dbReference>
<comment type="pathway">
    <text evidence="1">Protein modification; protein ubiquitination.</text>
</comment>
<keyword evidence="3 4" id="KW-0040">ANK repeat</keyword>
<dbReference type="Pfam" id="PF07525">
    <property type="entry name" value="SOCS_box"/>
    <property type="match status" value="1"/>
</dbReference>
<dbReference type="SUPFAM" id="SSF158235">
    <property type="entry name" value="SOCS box-like"/>
    <property type="match status" value="1"/>
</dbReference>
<gene>
    <name evidence="6" type="ORF">GDO86_014402</name>
</gene>
<dbReference type="InterPro" id="IPR001496">
    <property type="entry name" value="SOCS_box"/>
</dbReference>
<dbReference type="PANTHER" id="PTHR24198">
    <property type="entry name" value="ANKYRIN REPEAT AND PROTEIN KINASE DOMAIN-CONTAINING PROTEIN"/>
    <property type="match status" value="1"/>
</dbReference>
<feature type="repeat" description="ANK" evidence="4">
    <location>
        <begin position="113"/>
        <end position="145"/>
    </location>
</feature>
<feature type="repeat" description="ANK" evidence="4">
    <location>
        <begin position="212"/>
        <end position="244"/>
    </location>
</feature>
<dbReference type="Proteomes" id="UP000812440">
    <property type="component" value="Chromosome 8_10"/>
</dbReference>
<dbReference type="AlphaFoldDB" id="A0A8T2JTM5"/>
<evidence type="ECO:0000256" key="1">
    <source>
        <dbReference type="ARBA" id="ARBA00004906"/>
    </source>
</evidence>
<dbReference type="InterPro" id="IPR036770">
    <property type="entry name" value="Ankyrin_rpt-contain_sf"/>
</dbReference>
<keyword evidence="2" id="KW-0677">Repeat</keyword>
<dbReference type="GO" id="GO:0005737">
    <property type="term" value="C:cytoplasm"/>
    <property type="evidence" value="ECO:0007669"/>
    <property type="project" value="TreeGrafter"/>
</dbReference>
<reference evidence="6" key="1">
    <citation type="thesis" date="2020" institute="ProQuest LLC" country="789 East Eisenhower Parkway, Ann Arbor, MI, USA">
        <title>Comparative Genomics and Chromosome Evolution.</title>
        <authorList>
            <person name="Mudd A.B."/>
        </authorList>
    </citation>
    <scope>NUCLEOTIDE SEQUENCE</scope>
    <source>
        <strain evidence="6">Female2</strain>
        <tissue evidence="6">Blood</tissue>
    </source>
</reference>
<dbReference type="InterPro" id="IPR002110">
    <property type="entry name" value="Ankyrin_rpt"/>
</dbReference>
<dbReference type="PROSITE" id="PS50088">
    <property type="entry name" value="ANK_REPEAT"/>
    <property type="match status" value="5"/>
</dbReference>
<name>A0A8T2JTM5_9PIPI</name>
<evidence type="ECO:0000313" key="6">
    <source>
        <dbReference type="EMBL" id="KAG8446933.1"/>
    </source>
</evidence>
<comment type="caution">
    <text evidence="6">The sequence shown here is derived from an EMBL/GenBank/DDBJ whole genome shotgun (WGS) entry which is preliminary data.</text>
</comment>
<keyword evidence="7" id="KW-1185">Reference proteome</keyword>
<dbReference type="PROSITE" id="PS50297">
    <property type="entry name" value="ANK_REP_REGION"/>
    <property type="match status" value="4"/>
</dbReference>
<feature type="repeat" description="ANK" evidence="4">
    <location>
        <begin position="286"/>
        <end position="318"/>
    </location>
</feature>
<dbReference type="PROSITE" id="PS50225">
    <property type="entry name" value="SOCS"/>
    <property type="match status" value="1"/>
</dbReference>
<dbReference type="GO" id="GO:0035556">
    <property type="term" value="P:intracellular signal transduction"/>
    <property type="evidence" value="ECO:0007669"/>
    <property type="project" value="InterPro"/>
</dbReference>
<dbReference type="OrthoDB" id="194358at2759"/>
<dbReference type="Gene3D" id="1.25.40.20">
    <property type="entry name" value="Ankyrin repeat-containing domain"/>
    <property type="match status" value="1"/>
</dbReference>
<dbReference type="Pfam" id="PF13857">
    <property type="entry name" value="Ank_5"/>
    <property type="match status" value="1"/>
</dbReference>
<dbReference type="SMART" id="SM00248">
    <property type="entry name" value="ANK"/>
    <property type="match status" value="7"/>
</dbReference>
<organism evidence="6 7">
    <name type="scientific">Hymenochirus boettgeri</name>
    <name type="common">Congo dwarf clawed frog</name>
    <dbReference type="NCBI Taxonomy" id="247094"/>
    <lineage>
        <taxon>Eukaryota</taxon>
        <taxon>Metazoa</taxon>
        <taxon>Chordata</taxon>
        <taxon>Craniata</taxon>
        <taxon>Vertebrata</taxon>
        <taxon>Euteleostomi</taxon>
        <taxon>Amphibia</taxon>
        <taxon>Batrachia</taxon>
        <taxon>Anura</taxon>
        <taxon>Pipoidea</taxon>
        <taxon>Pipidae</taxon>
        <taxon>Pipinae</taxon>
        <taxon>Hymenochirus</taxon>
    </lineage>
</organism>
<protein>
    <recommendedName>
        <fullName evidence="5">SOCS box domain-containing protein</fullName>
    </recommendedName>
</protein>
<evidence type="ECO:0000256" key="3">
    <source>
        <dbReference type="ARBA" id="ARBA00023043"/>
    </source>
</evidence>
<evidence type="ECO:0000259" key="5">
    <source>
        <dbReference type="PROSITE" id="PS50225"/>
    </source>
</evidence>
<feature type="domain" description="SOCS box" evidence="5">
    <location>
        <begin position="405"/>
        <end position="453"/>
    </location>
</feature>
<dbReference type="SUPFAM" id="SSF48403">
    <property type="entry name" value="Ankyrin repeat"/>
    <property type="match status" value="1"/>
</dbReference>